<evidence type="ECO:0000256" key="2">
    <source>
        <dbReference type="ARBA" id="ARBA00022679"/>
    </source>
</evidence>
<protein>
    <submittedName>
        <fullName evidence="4">Uncharacterized protein</fullName>
    </submittedName>
</protein>
<evidence type="ECO:0000256" key="3">
    <source>
        <dbReference type="ARBA" id="ARBA00023315"/>
    </source>
</evidence>
<evidence type="ECO:0000313" key="4">
    <source>
        <dbReference type="EMBL" id="THG13760.1"/>
    </source>
</evidence>
<evidence type="ECO:0000313" key="5">
    <source>
        <dbReference type="Proteomes" id="UP000306102"/>
    </source>
</evidence>
<dbReference type="PANTHER" id="PTHR31623">
    <property type="entry name" value="F21J9.9"/>
    <property type="match status" value="1"/>
</dbReference>
<dbReference type="AlphaFoldDB" id="A0A4S4EC02"/>
<accession>A0A4S4EC02</accession>
<dbReference type="Pfam" id="PF02458">
    <property type="entry name" value="Transferase"/>
    <property type="match status" value="1"/>
</dbReference>
<sequence length="516" mass="57326">MAMVLAKKNERRARVTRQNGTTMAIDVMEVEVISTERIKPSSPTLAHLKTYNISLLDQLFPCAYVPLVFFYLNPQTTTSLTDLISERSHTLKQSLAQTLTSFYPFAGKIKDDLYVDCNDDGVYYVEARVNRYLLEILNQPDTRSTHRLLPQDPTLATARMNVVMIQVNFFECGGIALSICSSHKIIDGHTCTTFMKAWARTAQGSSLAHPSFIASSLFPQNCSLPKNSTLILWPKMFNQIKYITKRFVFDASALARIKAKATSSSFVKNPSRIEALLGLIWKSAMAASKVRHGLQRHSVFSLAVNLRRKSSLPLSEFSVGNLIWSAVAQCTPDVDAAEEELCCLVGRLRNAVKKINGDFVQELQEFHKVTKCLKELGEVYSNEGVDYFSCTSVCNGGMYEADFGWGRPVWVSLGGAEDPLVMNLIFLMDTRSGGGIEAWVSLSEEEMDVFERNSELLEFALLDPSALELGNSTNCHALIYDRIGSIADVVLLVVRFDIATLGSLSWCCGFPVPTVV</sequence>
<dbReference type="Gene3D" id="3.30.559.10">
    <property type="entry name" value="Chloramphenicol acetyltransferase-like domain"/>
    <property type="match status" value="2"/>
</dbReference>
<proteinExistence type="inferred from homology"/>
<dbReference type="EMBL" id="SDRB02005696">
    <property type="protein sequence ID" value="THG13760.1"/>
    <property type="molecule type" value="Genomic_DNA"/>
</dbReference>
<keyword evidence="2" id="KW-0808">Transferase</keyword>
<dbReference type="PANTHER" id="PTHR31623:SF110">
    <property type="entry name" value="VINORINE SYNTHASE-LIKE"/>
    <property type="match status" value="1"/>
</dbReference>
<comment type="caution">
    <text evidence="4">The sequence shown here is derived from an EMBL/GenBank/DDBJ whole genome shotgun (WGS) entry which is preliminary data.</text>
</comment>
<keyword evidence="3" id="KW-0012">Acyltransferase</keyword>
<dbReference type="InterPro" id="IPR023213">
    <property type="entry name" value="CAT-like_dom_sf"/>
</dbReference>
<name>A0A4S4EC02_CAMSN</name>
<keyword evidence="5" id="KW-1185">Reference proteome</keyword>
<evidence type="ECO:0000256" key="1">
    <source>
        <dbReference type="ARBA" id="ARBA00009861"/>
    </source>
</evidence>
<organism evidence="4 5">
    <name type="scientific">Camellia sinensis var. sinensis</name>
    <name type="common">China tea</name>
    <dbReference type="NCBI Taxonomy" id="542762"/>
    <lineage>
        <taxon>Eukaryota</taxon>
        <taxon>Viridiplantae</taxon>
        <taxon>Streptophyta</taxon>
        <taxon>Embryophyta</taxon>
        <taxon>Tracheophyta</taxon>
        <taxon>Spermatophyta</taxon>
        <taxon>Magnoliopsida</taxon>
        <taxon>eudicotyledons</taxon>
        <taxon>Gunneridae</taxon>
        <taxon>Pentapetalae</taxon>
        <taxon>asterids</taxon>
        <taxon>Ericales</taxon>
        <taxon>Theaceae</taxon>
        <taxon>Camellia</taxon>
    </lineage>
</organism>
<dbReference type="STRING" id="542762.A0A4S4EC02"/>
<dbReference type="Proteomes" id="UP000306102">
    <property type="component" value="Unassembled WGS sequence"/>
</dbReference>
<gene>
    <name evidence="4" type="ORF">TEA_022806</name>
</gene>
<dbReference type="GO" id="GO:0016746">
    <property type="term" value="F:acyltransferase activity"/>
    <property type="evidence" value="ECO:0007669"/>
    <property type="project" value="UniProtKB-KW"/>
</dbReference>
<comment type="similarity">
    <text evidence="1">Belongs to the plant acyltransferase family.</text>
</comment>
<reference evidence="4 5" key="1">
    <citation type="journal article" date="2018" name="Proc. Natl. Acad. Sci. U.S.A.">
        <title>Draft genome sequence of Camellia sinensis var. sinensis provides insights into the evolution of the tea genome and tea quality.</title>
        <authorList>
            <person name="Wei C."/>
            <person name="Yang H."/>
            <person name="Wang S."/>
            <person name="Zhao J."/>
            <person name="Liu C."/>
            <person name="Gao L."/>
            <person name="Xia E."/>
            <person name="Lu Y."/>
            <person name="Tai Y."/>
            <person name="She G."/>
            <person name="Sun J."/>
            <person name="Cao H."/>
            <person name="Tong W."/>
            <person name="Gao Q."/>
            <person name="Li Y."/>
            <person name="Deng W."/>
            <person name="Jiang X."/>
            <person name="Wang W."/>
            <person name="Chen Q."/>
            <person name="Zhang S."/>
            <person name="Li H."/>
            <person name="Wu J."/>
            <person name="Wang P."/>
            <person name="Li P."/>
            <person name="Shi C."/>
            <person name="Zheng F."/>
            <person name="Jian J."/>
            <person name="Huang B."/>
            <person name="Shan D."/>
            <person name="Shi M."/>
            <person name="Fang C."/>
            <person name="Yue Y."/>
            <person name="Li F."/>
            <person name="Li D."/>
            <person name="Wei S."/>
            <person name="Han B."/>
            <person name="Jiang C."/>
            <person name="Yin Y."/>
            <person name="Xia T."/>
            <person name="Zhang Z."/>
            <person name="Bennetzen J.L."/>
            <person name="Zhao S."/>
            <person name="Wan X."/>
        </authorList>
    </citation>
    <scope>NUCLEOTIDE SEQUENCE [LARGE SCALE GENOMIC DNA]</scope>
    <source>
        <strain evidence="5">cv. Shuchazao</strain>
        <tissue evidence="4">Leaf</tissue>
    </source>
</reference>